<dbReference type="GO" id="GO:0004497">
    <property type="term" value="F:monooxygenase activity"/>
    <property type="evidence" value="ECO:0007669"/>
    <property type="project" value="UniProtKB-KW"/>
</dbReference>
<dbReference type="InterPro" id="IPR001128">
    <property type="entry name" value="Cyt_P450"/>
</dbReference>
<sequence>MAHSIDTCPLIALSTFGDFIQLPVFEPQASTMADESSSTVDSLSTSVPKLYLQSAPATTIKLTETNFLIWQLQIIATINGYRLEKFLTGEHPKMYLTRDDEKAGKINKEYLHWRKQDQLLASWLIASMAEEMVTRMVGKSTSQQIWDRLTTFFSGHTVAKERLLKTQLRSIKKGAKSISEFLLAIKKVVDELNSLGASISDHEHMECIFYGLPKDYESFVTNVSLRKDTYSVTEVEALLLTQETRIEKFKESVEPVSANLAQTQTSSKGQNQNGRSQNMQFNPRNFNSNRGGYRGPFNNNSNNFNNFNNNRGRGRGRMPNNNNNNSWPSSRPQCQVCGRQGHLAVNCYHRYDQNYTESTLYQALQSQQFRPSTSTSTPMEAMIATPETLRFKLETKEVLLKGRVKDGLYCFDNLQLQHIAKPVTSATYSALTAHSNSANNFDLWHSRLGHCSSHINTISSSLSPTPTFSTTLPHIPLADTSLPNPLPMSSLHHVSPTTPMPNPSTSTTPMLPISSINDTPPNEMSPSLATSPALPENPMPTLPENHGPPATSTATSNNDPPNVPTPPTNVHPMLTRAKAGVFKPKAFLTSTEPSTVKDALASPIWKAEVTYLTDGSLLLSQTKYLKDLLLKVGMSSSKSVQTPMISGQRLSKEGSEPMPNPQLYRTIVGSLQYATSTRPELAFAVNKVSQFMHSPQQTHWQAVKRILRYLAGTLDFGIHLQKSKNIPPGPPYLPIIGNLHQLKDPLHRTLQTFSQRYGQIFSLRFASRLVVVVTSSSAVQECFNKNDIVLVGKYLGYNYTTILFSPYGDHWRNLRRITALEVLSTHPINNFAEMRKDEIKRMVQKLGQASYKGLAKVEMKSRLTEMTFNTIMRMIAGKRYWGEDCEVGDVEEARNFREMILEMVALGGANNPGDFLPVLNWIDFDGFEKKLKNFYKRADAFLQGLIDEHRNGNEGANTMIAHLLSLRESQPQYYTDEIIKGIILVMLIAGTDTSALTLEWAMSSLLNQPEVLKKVKEEIDNYIGSKERLIDEADVLKLPYLQNIISETLRLYPAAPLLLVPHFSSDNCSISGYDVPRDTMVLVNAWAIHRDPQLWSDPLSFKLERFDKEGETNKLIAFGLGRRACPGAGLAQRTVGLTLVLLIQCFEWKRVSEEQIDMTERVGITLQKMIPLEAMCKVRHSIINKIIFEDDVHN</sequence>
<protein>
    <submittedName>
        <fullName evidence="13">Cytochrome P450 81E8-like</fullName>
    </submittedName>
</protein>
<feature type="region of interest" description="Disordered" evidence="11">
    <location>
        <begin position="479"/>
        <end position="563"/>
    </location>
</feature>
<dbReference type="PROSITE" id="PS00086">
    <property type="entry name" value="CYTOCHROME_P450"/>
    <property type="match status" value="1"/>
</dbReference>
<feature type="region of interest" description="Disordered" evidence="11">
    <location>
        <begin position="310"/>
        <end position="330"/>
    </location>
</feature>
<gene>
    <name evidence="13" type="ORF">G2W53_019829</name>
</gene>
<evidence type="ECO:0000256" key="1">
    <source>
        <dbReference type="ARBA" id="ARBA00004370"/>
    </source>
</evidence>
<dbReference type="OrthoDB" id="1745344at2759"/>
<dbReference type="GO" id="GO:0016020">
    <property type="term" value="C:membrane"/>
    <property type="evidence" value="ECO:0007669"/>
    <property type="project" value="UniProtKB-SubCell"/>
</dbReference>
<dbReference type="AlphaFoldDB" id="A0A834WMC1"/>
<evidence type="ECO:0000256" key="2">
    <source>
        <dbReference type="ARBA" id="ARBA00010617"/>
    </source>
</evidence>
<keyword evidence="5" id="KW-0560">Oxidoreductase</keyword>
<proteinExistence type="inferred from homology"/>
<accession>A0A834WMC1</accession>
<comment type="subcellular location">
    <subcellularLocation>
        <location evidence="1">Membrane</location>
    </subcellularLocation>
</comment>
<dbReference type="EMBL" id="JAAIUW010000006">
    <property type="protein sequence ID" value="KAF7828665.1"/>
    <property type="molecule type" value="Genomic_DNA"/>
</dbReference>
<dbReference type="PRINTS" id="PR00385">
    <property type="entry name" value="P450"/>
</dbReference>
<evidence type="ECO:0000256" key="8">
    <source>
        <dbReference type="ARBA" id="ARBA00023136"/>
    </source>
</evidence>
<dbReference type="InterPro" id="IPR001878">
    <property type="entry name" value="Znf_CCHC"/>
</dbReference>
<dbReference type="CDD" id="cd20653">
    <property type="entry name" value="CYP81"/>
    <property type="match status" value="1"/>
</dbReference>
<dbReference type="Pfam" id="PF14223">
    <property type="entry name" value="Retrotran_gag_2"/>
    <property type="match status" value="1"/>
</dbReference>
<dbReference type="PRINTS" id="PR00463">
    <property type="entry name" value="EP450I"/>
</dbReference>
<keyword evidence="8" id="KW-0472">Membrane</keyword>
<evidence type="ECO:0000256" key="11">
    <source>
        <dbReference type="SAM" id="MobiDB-lite"/>
    </source>
</evidence>
<organism evidence="13 14">
    <name type="scientific">Senna tora</name>
    <dbReference type="NCBI Taxonomy" id="362788"/>
    <lineage>
        <taxon>Eukaryota</taxon>
        <taxon>Viridiplantae</taxon>
        <taxon>Streptophyta</taxon>
        <taxon>Embryophyta</taxon>
        <taxon>Tracheophyta</taxon>
        <taxon>Spermatophyta</taxon>
        <taxon>Magnoliopsida</taxon>
        <taxon>eudicotyledons</taxon>
        <taxon>Gunneridae</taxon>
        <taxon>Pentapetalae</taxon>
        <taxon>rosids</taxon>
        <taxon>fabids</taxon>
        <taxon>Fabales</taxon>
        <taxon>Fabaceae</taxon>
        <taxon>Caesalpinioideae</taxon>
        <taxon>Cassia clade</taxon>
        <taxon>Senna</taxon>
    </lineage>
</organism>
<dbReference type="PROSITE" id="PS50158">
    <property type="entry name" value="ZF_CCHC"/>
    <property type="match status" value="1"/>
</dbReference>
<feature type="compositionally biased region" description="Polar residues" evidence="11">
    <location>
        <begin position="514"/>
        <end position="530"/>
    </location>
</feature>
<keyword evidence="10" id="KW-0863">Zinc-finger</keyword>
<feature type="binding site" description="axial binding residue" evidence="9">
    <location>
        <position position="1125"/>
    </location>
    <ligand>
        <name>heme</name>
        <dbReference type="ChEBI" id="CHEBI:30413"/>
    </ligand>
    <ligandPart>
        <name>Fe</name>
        <dbReference type="ChEBI" id="CHEBI:18248"/>
    </ligandPart>
</feature>
<evidence type="ECO:0000313" key="14">
    <source>
        <dbReference type="Proteomes" id="UP000634136"/>
    </source>
</evidence>
<dbReference type="GO" id="GO:0005506">
    <property type="term" value="F:iron ion binding"/>
    <property type="evidence" value="ECO:0007669"/>
    <property type="project" value="InterPro"/>
</dbReference>
<name>A0A834WMC1_9FABA</name>
<comment type="similarity">
    <text evidence="2">Belongs to the cytochrome P450 family.</text>
</comment>
<dbReference type="GO" id="GO:0008270">
    <property type="term" value="F:zinc ion binding"/>
    <property type="evidence" value="ECO:0007669"/>
    <property type="project" value="UniProtKB-KW"/>
</dbReference>
<reference evidence="13" key="1">
    <citation type="submission" date="2020-09" db="EMBL/GenBank/DDBJ databases">
        <title>Genome-Enabled Discovery of Anthraquinone Biosynthesis in Senna tora.</title>
        <authorList>
            <person name="Kang S.-H."/>
            <person name="Pandey R.P."/>
            <person name="Lee C.-M."/>
            <person name="Sim J.-S."/>
            <person name="Jeong J.-T."/>
            <person name="Choi B.-S."/>
            <person name="Jung M."/>
            <person name="Ginzburg D."/>
            <person name="Zhao K."/>
            <person name="Won S.Y."/>
            <person name="Oh T.-J."/>
            <person name="Yu Y."/>
            <person name="Kim N.-H."/>
            <person name="Lee O.R."/>
            <person name="Lee T.-H."/>
            <person name="Bashyal P."/>
            <person name="Kim T.-S."/>
            <person name="Lee W.-H."/>
            <person name="Kawkins C."/>
            <person name="Kim C.-K."/>
            <person name="Kim J.S."/>
            <person name="Ahn B.O."/>
            <person name="Rhee S.Y."/>
            <person name="Sohng J.K."/>
        </authorList>
    </citation>
    <scope>NUCLEOTIDE SEQUENCE</scope>
    <source>
        <tissue evidence="13">Leaf</tissue>
    </source>
</reference>
<dbReference type="SUPFAM" id="SSF48264">
    <property type="entry name" value="Cytochrome P450"/>
    <property type="match status" value="1"/>
</dbReference>
<comment type="cofactor">
    <cofactor evidence="9">
        <name>heme</name>
        <dbReference type="ChEBI" id="CHEBI:30413"/>
    </cofactor>
</comment>
<dbReference type="InterPro" id="IPR017972">
    <property type="entry name" value="Cyt_P450_CS"/>
</dbReference>
<evidence type="ECO:0000256" key="4">
    <source>
        <dbReference type="ARBA" id="ARBA00022723"/>
    </source>
</evidence>
<evidence type="ECO:0000256" key="7">
    <source>
        <dbReference type="ARBA" id="ARBA00023033"/>
    </source>
</evidence>
<dbReference type="InterPro" id="IPR036396">
    <property type="entry name" value="Cyt_P450_sf"/>
</dbReference>
<dbReference type="Gene3D" id="1.10.630.10">
    <property type="entry name" value="Cytochrome P450"/>
    <property type="match status" value="1"/>
</dbReference>
<dbReference type="Proteomes" id="UP000634136">
    <property type="component" value="Unassembled WGS sequence"/>
</dbReference>
<keyword evidence="14" id="KW-1185">Reference proteome</keyword>
<keyword evidence="7" id="KW-0503">Monooxygenase</keyword>
<feature type="compositionally biased region" description="Polar residues" evidence="11">
    <location>
        <begin position="262"/>
        <end position="290"/>
    </location>
</feature>
<keyword evidence="3 9" id="KW-0349">Heme</keyword>
<feature type="region of interest" description="Disordered" evidence="11">
    <location>
        <begin position="262"/>
        <end position="291"/>
    </location>
</feature>
<dbReference type="GO" id="GO:0016705">
    <property type="term" value="F:oxidoreductase activity, acting on paired donors, with incorporation or reduction of molecular oxygen"/>
    <property type="evidence" value="ECO:0007669"/>
    <property type="project" value="InterPro"/>
</dbReference>
<keyword evidence="6 9" id="KW-0408">Iron</keyword>
<feature type="domain" description="CCHC-type" evidence="12">
    <location>
        <begin position="334"/>
        <end position="347"/>
    </location>
</feature>
<dbReference type="PANTHER" id="PTHR47947:SF24">
    <property type="entry name" value="ISOFLAVONE 2'-HYDROXYLASE-LIKE"/>
    <property type="match status" value="1"/>
</dbReference>
<evidence type="ECO:0000256" key="3">
    <source>
        <dbReference type="ARBA" id="ARBA00022617"/>
    </source>
</evidence>
<keyword evidence="10" id="KW-0862">Zinc</keyword>
<dbReference type="GO" id="GO:0003676">
    <property type="term" value="F:nucleic acid binding"/>
    <property type="evidence" value="ECO:0007669"/>
    <property type="project" value="InterPro"/>
</dbReference>
<evidence type="ECO:0000259" key="12">
    <source>
        <dbReference type="PROSITE" id="PS50158"/>
    </source>
</evidence>
<evidence type="ECO:0000256" key="9">
    <source>
        <dbReference type="PIRSR" id="PIRSR602401-1"/>
    </source>
</evidence>
<keyword evidence="4 9" id="KW-0479">Metal-binding</keyword>
<dbReference type="GO" id="GO:0020037">
    <property type="term" value="F:heme binding"/>
    <property type="evidence" value="ECO:0007669"/>
    <property type="project" value="InterPro"/>
</dbReference>
<dbReference type="FunFam" id="1.10.630.10:FF:000023">
    <property type="entry name" value="Cytochrome P450 family protein"/>
    <property type="match status" value="1"/>
</dbReference>
<dbReference type="PANTHER" id="PTHR47947">
    <property type="entry name" value="CYTOCHROME P450 82C3-RELATED"/>
    <property type="match status" value="1"/>
</dbReference>
<evidence type="ECO:0000256" key="10">
    <source>
        <dbReference type="PROSITE-ProRule" id="PRU00047"/>
    </source>
</evidence>
<dbReference type="Pfam" id="PF00067">
    <property type="entry name" value="p450"/>
    <property type="match status" value="1"/>
</dbReference>
<evidence type="ECO:0000256" key="6">
    <source>
        <dbReference type="ARBA" id="ARBA00023004"/>
    </source>
</evidence>
<dbReference type="InterPro" id="IPR002401">
    <property type="entry name" value="Cyt_P450_E_grp-I"/>
</dbReference>
<comment type="caution">
    <text evidence="13">The sequence shown here is derived from an EMBL/GenBank/DDBJ whole genome shotgun (WGS) entry which is preliminary data.</text>
</comment>
<evidence type="ECO:0000313" key="13">
    <source>
        <dbReference type="EMBL" id="KAF7828665.1"/>
    </source>
</evidence>
<evidence type="ECO:0000256" key="5">
    <source>
        <dbReference type="ARBA" id="ARBA00023002"/>
    </source>
</evidence>
<dbReference type="InterPro" id="IPR050651">
    <property type="entry name" value="Plant_Cytochrome_P450_Monoox"/>
</dbReference>